<name>A0ABV6SGG5_AZOPA</name>
<feature type="transmembrane region" description="Helical" evidence="6">
    <location>
        <begin position="188"/>
        <end position="211"/>
    </location>
</feature>
<dbReference type="Proteomes" id="UP001589891">
    <property type="component" value="Unassembled WGS sequence"/>
</dbReference>
<proteinExistence type="predicted"/>
<keyword evidence="8" id="KW-1185">Reference proteome</keyword>
<dbReference type="RefSeq" id="WP_376942763.1">
    <property type="nucleotide sequence ID" value="NZ_CP171449.1"/>
</dbReference>
<feature type="transmembrane region" description="Helical" evidence="6">
    <location>
        <begin position="47"/>
        <end position="69"/>
    </location>
</feature>
<evidence type="ECO:0000313" key="8">
    <source>
        <dbReference type="Proteomes" id="UP001589891"/>
    </source>
</evidence>
<comment type="caution">
    <text evidence="7">The sequence shown here is derived from an EMBL/GenBank/DDBJ whole genome shotgun (WGS) entry which is preliminary data.</text>
</comment>
<feature type="transmembrane region" description="Helical" evidence="6">
    <location>
        <begin position="155"/>
        <end position="176"/>
    </location>
</feature>
<keyword evidence="5 6" id="KW-0472">Membrane</keyword>
<gene>
    <name evidence="7" type="ORF">ACFFGX_03115</name>
</gene>
<feature type="transmembrane region" description="Helical" evidence="6">
    <location>
        <begin position="123"/>
        <end position="143"/>
    </location>
</feature>
<reference evidence="7 8" key="1">
    <citation type="submission" date="2024-09" db="EMBL/GenBank/DDBJ databases">
        <authorList>
            <person name="Sun Q."/>
            <person name="Mori K."/>
        </authorList>
    </citation>
    <scope>NUCLEOTIDE SEQUENCE [LARGE SCALE GENOMIC DNA]</scope>
    <source>
        <strain evidence="7 8">NCAIM B.01794</strain>
    </source>
</reference>
<protein>
    <submittedName>
        <fullName evidence="7">Cytochrome c oxidase assembly protein</fullName>
    </submittedName>
</protein>
<comment type="subcellular location">
    <subcellularLocation>
        <location evidence="1">Cell membrane</location>
        <topology evidence="1">Multi-pass membrane protein</topology>
    </subcellularLocation>
</comment>
<evidence type="ECO:0000313" key="7">
    <source>
        <dbReference type="EMBL" id="MFC0708624.1"/>
    </source>
</evidence>
<dbReference type="Pfam" id="PF09678">
    <property type="entry name" value="Caa3_CtaG"/>
    <property type="match status" value="1"/>
</dbReference>
<dbReference type="InterPro" id="IPR019108">
    <property type="entry name" value="Caa3_assmbl_CtaG-rel"/>
</dbReference>
<keyword evidence="2" id="KW-1003">Cell membrane</keyword>
<sequence length="273" mass="29899">MEHAAVHVPSYAGSVPDLLFPALLLGLYAFASLRPRRAGRRWSPWRTLSFALGTALLGLALAPPVVAFAHADLRGHMLQHLLLGMFAPIGLVLGAPGTLLLRTLPIRATRILLAVLDSRPLRILIHPFTALVLDIGGMYLLYLTPLFVLSAHDPLVHFLVHLHFLLSGYLFTWAIAGPDPAPHRPCAWLRLGVLFLGMALHATLGKLMYAYGFPRGTAHPPSEIRAAAQLMYYGGDVAELLLAIAFFTLWFRRAPTRAFPGHIDDRHALPGSD</sequence>
<evidence type="ECO:0000256" key="5">
    <source>
        <dbReference type="ARBA" id="ARBA00023136"/>
    </source>
</evidence>
<feature type="transmembrane region" description="Helical" evidence="6">
    <location>
        <begin position="231"/>
        <end position="251"/>
    </location>
</feature>
<accession>A0ABV6SGG5</accession>
<feature type="transmembrane region" description="Helical" evidence="6">
    <location>
        <begin position="18"/>
        <end position="35"/>
    </location>
</feature>
<keyword evidence="3 6" id="KW-0812">Transmembrane</keyword>
<feature type="transmembrane region" description="Helical" evidence="6">
    <location>
        <begin position="81"/>
        <end position="102"/>
    </location>
</feature>
<evidence type="ECO:0000256" key="2">
    <source>
        <dbReference type="ARBA" id="ARBA00022475"/>
    </source>
</evidence>
<organism evidence="7 8">
    <name type="scientific">Azorhizophilus paspali</name>
    <name type="common">Azotobacter paspali</name>
    <dbReference type="NCBI Taxonomy" id="69963"/>
    <lineage>
        <taxon>Bacteria</taxon>
        <taxon>Pseudomonadati</taxon>
        <taxon>Pseudomonadota</taxon>
        <taxon>Gammaproteobacteria</taxon>
        <taxon>Pseudomonadales</taxon>
        <taxon>Pseudomonadaceae</taxon>
        <taxon>Azorhizophilus</taxon>
    </lineage>
</organism>
<evidence type="ECO:0000256" key="1">
    <source>
        <dbReference type="ARBA" id="ARBA00004651"/>
    </source>
</evidence>
<evidence type="ECO:0000256" key="4">
    <source>
        <dbReference type="ARBA" id="ARBA00022989"/>
    </source>
</evidence>
<evidence type="ECO:0000256" key="6">
    <source>
        <dbReference type="SAM" id="Phobius"/>
    </source>
</evidence>
<evidence type="ECO:0000256" key="3">
    <source>
        <dbReference type="ARBA" id="ARBA00022692"/>
    </source>
</evidence>
<keyword evidence="4 6" id="KW-1133">Transmembrane helix</keyword>
<dbReference type="EMBL" id="JBHLSS010000021">
    <property type="protein sequence ID" value="MFC0708624.1"/>
    <property type="molecule type" value="Genomic_DNA"/>
</dbReference>